<keyword evidence="4" id="KW-0479">Metal-binding</keyword>
<evidence type="ECO:0000256" key="12">
    <source>
        <dbReference type="SAM" id="SignalP"/>
    </source>
</evidence>
<feature type="signal peptide" evidence="12">
    <location>
        <begin position="1"/>
        <end position="19"/>
    </location>
</feature>
<dbReference type="InterPro" id="IPR008972">
    <property type="entry name" value="Cupredoxin"/>
</dbReference>
<feature type="disulfide bond" evidence="10">
    <location>
        <begin position="1672"/>
        <end position="1698"/>
    </location>
</feature>
<dbReference type="PIRSF" id="PIRSF000354">
    <property type="entry name" value="Factors_V_VIII"/>
    <property type="match status" value="1"/>
</dbReference>
<evidence type="ECO:0000256" key="6">
    <source>
        <dbReference type="ARBA" id="ARBA00022737"/>
    </source>
</evidence>
<dbReference type="InterPro" id="IPR050633">
    <property type="entry name" value="Neuropilin_MCO_CoagFactor"/>
</dbReference>
<dbReference type="GO" id="GO:0005507">
    <property type="term" value="F:copper ion binding"/>
    <property type="evidence" value="ECO:0007669"/>
    <property type="project" value="InterPro"/>
</dbReference>
<dbReference type="PROSITE" id="PS50022">
    <property type="entry name" value="FA58C_3"/>
    <property type="match status" value="2"/>
</dbReference>
<feature type="disulfide bond" evidence="10">
    <location>
        <begin position="1739"/>
        <end position="1743"/>
    </location>
</feature>
<dbReference type="PANTHER" id="PTHR46806">
    <property type="entry name" value="F5/8 TYPE C DOMAIN-CONTAINING PROTEIN"/>
    <property type="match status" value="1"/>
</dbReference>
<evidence type="ECO:0000256" key="5">
    <source>
        <dbReference type="ARBA" id="ARBA00022729"/>
    </source>
</evidence>
<dbReference type="PROSITE" id="PS00079">
    <property type="entry name" value="MULTICOPPER_OXIDASE1"/>
    <property type="match status" value="1"/>
</dbReference>
<evidence type="ECO:0000256" key="11">
    <source>
        <dbReference type="SAM" id="MobiDB-lite"/>
    </source>
</evidence>
<dbReference type="Pfam" id="PF00754">
    <property type="entry name" value="F5_F8_type_C"/>
    <property type="match status" value="2"/>
</dbReference>
<dbReference type="Gene3D" id="2.60.40.420">
    <property type="entry name" value="Cupredoxins - blue copper proteins"/>
    <property type="match status" value="4"/>
</dbReference>
<dbReference type="InParanoid" id="H3B2I7"/>
<keyword evidence="8 10" id="KW-1015">Disulfide bond</keyword>
<dbReference type="FunCoup" id="H3B2I7">
    <property type="interactions" value="146"/>
</dbReference>
<dbReference type="GeneTree" id="ENSGT00940000160294"/>
<dbReference type="OMA" id="TWDYAPH"/>
<dbReference type="FunFam" id="2.60.120.260:FF:000002">
    <property type="entry name" value="Coagulation factor VIII"/>
    <property type="match status" value="2"/>
</dbReference>
<name>H3B2I7_LATCH</name>
<keyword evidence="15" id="KW-1185">Reference proteome</keyword>
<evidence type="ECO:0000256" key="4">
    <source>
        <dbReference type="ARBA" id="ARBA00022723"/>
    </source>
</evidence>
<dbReference type="Pfam" id="PF07732">
    <property type="entry name" value="Cu-oxidase_3"/>
    <property type="match status" value="1"/>
</dbReference>
<dbReference type="InterPro" id="IPR008979">
    <property type="entry name" value="Galactose-bd-like_sf"/>
</dbReference>
<keyword evidence="5 12" id="KW-0732">Signal</keyword>
<dbReference type="GO" id="GO:0016491">
    <property type="term" value="F:oxidoreductase activity"/>
    <property type="evidence" value="ECO:0007669"/>
    <property type="project" value="InterPro"/>
</dbReference>
<keyword evidence="6" id="KW-0677">Repeat</keyword>
<feature type="domain" description="F5/8 type C" evidence="13">
    <location>
        <begin position="1861"/>
        <end position="2009"/>
    </location>
</feature>
<comment type="subcellular location">
    <subcellularLocation>
        <location evidence="1">Secreted</location>
    </subcellularLocation>
</comment>
<evidence type="ECO:0000313" key="14">
    <source>
        <dbReference type="Ensembl" id="ENSLACP00000016108.1"/>
    </source>
</evidence>
<accession>H3B2I7</accession>
<dbReference type="HOGENOM" id="CLU_000948_0_0_1"/>
<evidence type="ECO:0000256" key="1">
    <source>
        <dbReference type="ARBA" id="ARBA00004613"/>
    </source>
</evidence>
<dbReference type="InterPro" id="IPR033138">
    <property type="entry name" value="Cu_oxidase_CS"/>
</dbReference>
<protein>
    <recommendedName>
        <fullName evidence="13">F5/8 type C domain-containing protein</fullName>
    </recommendedName>
</protein>
<dbReference type="FunFam" id="2.60.40.420:FF:000028">
    <property type="entry name" value="Ceruloplasmin"/>
    <property type="match status" value="1"/>
</dbReference>
<dbReference type="EMBL" id="AFYH01058930">
    <property type="status" value="NOT_ANNOTATED_CDS"/>
    <property type="molecule type" value="Genomic_DNA"/>
</dbReference>
<keyword evidence="7" id="KW-0106">Calcium</keyword>
<evidence type="ECO:0000313" key="15">
    <source>
        <dbReference type="Proteomes" id="UP000008672"/>
    </source>
</evidence>
<dbReference type="GO" id="GO:0038023">
    <property type="term" value="F:signaling receptor activity"/>
    <property type="evidence" value="ECO:0007669"/>
    <property type="project" value="TreeGrafter"/>
</dbReference>
<evidence type="ECO:0000256" key="7">
    <source>
        <dbReference type="ARBA" id="ARBA00022837"/>
    </source>
</evidence>
<feature type="region of interest" description="Disordered" evidence="11">
    <location>
        <begin position="1248"/>
        <end position="1267"/>
    </location>
</feature>
<dbReference type="STRING" id="7897.ENSLACP00000016108"/>
<dbReference type="EMBL" id="AFYH01058931">
    <property type="status" value="NOT_ANNOTATED_CDS"/>
    <property type="molecule type" value="Genomic_DNA"/>
</dbReference>
<dbReference type="CDD" id="cd00057">
    <property type="entry name" value="FA58C"/>
    <property type="match status" value="2"/>
</dbReference>
<reference evidence="14" key="3">
    <citation type="submission" date="2025-09" db="UniProtKB">
        <authorList>
            <consortium name="Ensembl"/>
        </authorList>
    </citation>
    <scope>IDENTIFICATION</scope>
</reference>
<evidence type="ECO:0000256" key="2">
    <source>
        <dbReference type="ARBA" id="ARBA00010609"/>
    </source>
</evidence>
<dbReference type="PROSITE" id="PS01286">
    <property type="entry name" value="FA58C_2"/>
    <property type="match status" value="1"/>
</dbReference>
<dbReference type="Pfam" id="PF07731">
    <property type="entry name" value="Cu-oxidase_2"/>
    <property type="match status" value="1"/>
</dbReference>
<dbReference type="eggNOG" id="ENOG502QSFZ">
    <property type="taxonomic scope" value="Eukaryota"/>
</dbReference>
<feature type="disulfide bond" evidence="10">
    <location>
        <begin position="1861"/>
        <end position="2009"/>
    </location>
</feature>
<dbReference type="FunFam" id="2.60.40.420:FF:000011">
    <property type="entry name" value="Coagulation factor VIII (Predicted)"/>
    <property type="match status" value="1"/>
</dbReference>
<dbReference type="PANTHER" id="PTHR46806:SF7">
    <property type="entry name" value="COAGULATION FACTOR VIII"/>
    <property type="match status" value="1"/>
</dbReference>
<proteinExistence type="inferred from homology"/>
<dbReference type="PROSITE" id="PS01285">
    <property type="entry name" value="FA58C_1"/>
    <property type="match status" value="1"/>
</dbReference>
<dbReference type="Proteomes" id="UP000008672">
    <property type="component" value="Unassembled WGS sequence"/>
</dbReference>
<evidence type="ECO:0000256" key="3">
    <source>
        <dbReference type="ARBA" id="ARBA00022525"/>
    </source>
</evidence>
<dbReference type="InterPro" id="IPR011707">
    <property type="entry name" value="Cu-oxidase-like_N"/>
</dbReference>
<dbReference type="Gene3D" id="2.60.120.260">
    <property type="entry name" value="Galactose-binding domain-like"/>
    <property type="match status" value="2"/>
</dbReference>
<feature type="disulfide bond" evidence="10">
    <location>
        <begin position="270"/>
        <end position="351"/>
    </location>
</feature>
<dbReference type="Ensembl" id="ENSLACT00000016219.1">
    <property type="protein sequence ID" value="ENSLACP00000016108.1"/>
    <property type="gene ID" value="ENSLACG00000014186.1"/>
</dbReference>
<reference evidence="14" key="2">
    <citation type="submission" date="2025-08" db="UniProtKB">
        <authorList>
            <consortium name="Ensembl"/>
        </authorList>
    </citation>
    <scope>IDENTIFICATION</scope>
</reference>
<feature type="domain" description="F5/8 type C" evidence="13">
    <location>
        <begin position="2014"/>
        <end position="2167"/>
    </location>
</feature>
<dbReference type="GO" id="GO:0005576">
    <property type="term" value="C:extracellular region"/>
    <property type="evidence" value="ECO:0007669"/>
    <property type="project" value="UniProtKB-SubCell"/>
</dbReference>
<dbReference type="SMART" id="SM00231">
    <property type="entry name" value="FA58C"/>
    <property type="match status" value="2"/>
</dbReference>
<dbReference type="SUPFAM" id="SSF49785">
    <property type="entry name" value="Galactose-binding domain-like"/>
    <property type="match status" value="2"/>
</dbReference>
<sequence length="2173" mass="250958">TMRHWTFCFLYIFHHYVESLETTREYYIAAVELDWDYTHSNFLAALLSQDRVQNVNPQSKDPGEPTIYKKAVYLEYTDSSFSEPKQRSSWMGLLGPTIRAEVFEKVIVHFKNLASHPFSIHPIGISYWKTAEGAGYDDETSPSEKEDDAVQPGASYTYIWDINKEMGPTEVGFHCLTYSYSSHVDTVKDFNSGLIGALIICNAGVLTSEGTQLGIQEFVLLFSVFDESKSWYSQQDKTGDQVHTLRTSTKQNLHTINGYVNSTLPDLKLCQKKPVRWHVMGMGTTPKVHSIHIREHAFLVRGHKQVSFKITPMTLFTAEMTANVIGSFPISCQIPDQQHASMNAYFTVENCPEILKKDMKAEGEEYNGDFDYVSWDMEDINDKGPEPVKRIYAKEYPITWPYYIAAKEVEWDYAPKIPDDMDSNYTAMYLEVGPQRIGKRYKKVIYVACTDSTFKKCSDVNGSTTGILGPVLRGEVGDTFKIVFKNLASRPYNIFPYGLAVKLYYENTIIPLGLDLKEVAVQPNQGITYLWTITSQDGPTKTDPHCLTRFYYSSIDPIRDVASGLMGPLVVCSKETIDFRGNLVKTDKDKFLFFSVLDENKSWYLTENVQKYCKAPSTVNPEDPTFYDSNVMHSINGYAFGNLLMKFHQDEVAFWHLLSIGSQTDVLPIYFSGNTYEQNHIYSDAVTLFPFSGETVYMQMKMQEINLHNIDYSVTLFCSGKISIGNVSPATEYSISVIKKDSRLVTLENLVNKVTFFFNCRLPNHYEYNLQTNKKILVLNLQGCWQLHLPKSSKEFFSRIIRLLNRRERKSGFFLFYFKQAKPIWVPVEVGEVQHPGAAISAAPPTQRGNPRSFFLIFQLSFCIEGDENKYFCFLLKKLICSLCECVCFFSSILGLWHLGSLIPYFKDRGMIAMYEVSSKENILQDDYYDYHIGYYAETQEIVSPRSFFRNKKRPRNHPCRNQDLNTTTDLSENATGNVRNLFFCRRFFRHLEWVRKQRGDLVNQNNNSEGLSKNSDPDVVDPVSLDVLGYILNDPPNLKERIHIEQSLEEEHEWVQNVAQTSNYTTNKQAIHETESSNYQKDDPQLSTVTNASQAGSERQLGVNSKDSETMILNLESHEDLSVELSEASKKGMSIQEAIALASEETSLVDNGSQLDLNKTSDYNKDQSVFTGCGSNEHKCSKHHEKRSLETIADNSMHKVVEPEMDNSLKEQYEITGRIKENRMFKRDVPASVAKINQTAIKEGKPFSSKHRRYISDSQPSRQNKTDVWPAISTTHKWLRNITQQFNHKDQLHQEEINNSYVLQNSTDDYDFEINQHEAEDIEIYDEYETGDIYTRDCKNVRSYFIAAKEMPWDYGIKETEQFLKPSATRPSGKLFLFTLMISLKQHTCLTKKVSKVFPYSPILLSKYCMWLKLPRSDIATRQSLKLSVVAVYCSLKSKFESENPKLLKKLEYEMNLIWEEKTSLYLTMVCHLWANRFHQTNYNSNEPIDKIYVELIEMSKCKYSRDRYRYRYIDKETGKVYNPLKYISPLSYWFERNLHFCVTIIEMLKDAFFSIRRQTEGWQYKKVVFREYTDQRFIKPMARGEWDQHLGILGPVIRAEVNDIVTVTFKNLASRPYSFYTHILPPEMAFKEKTYNSRTVEDYAVQPNEIRKYSWMVPPRIGPTDKESDCKTWAYYSNISLEKDIHSGLIGPLLICKQNTSSLRFRRQPNIQEFSLLFMIFDETKSWYQEENYEGNCKPPCQLKWDDPAFQSSNMFHAINGYVAETLPGLVMAQKQLVRWHLLNMGGSDDIHAVHFHGQLFTVRGDQDYRMGILNLYPGTFRTVEMLPMKAGRWLIDSEIGEHQQAGMRAHMLVYNPDCHEPLGLASGKIKDSQITASGHSGGWQPRQARLDNEGNYNAWSFHGRKSWIQVDLKRTMIISGIITQGAREWFSSLFVSYYIISYSSDAKIWTGYRGNATSLQMMFRANVDATSHKQNLFNPPIVARYIRVHPTWYSGRPTLRMELIGCDINSCSIPLGMQDKTIQNHQIQASSFYSSWFSEWSPSLARLNLQGRINAWRPKVNNQDQWLQVHFQEVMKITGIITQGAVHNFVVSMYVKEFALSTSLDGDQWTVLQEGGKEKVFQGNTNAKEHVMNSIDTPLFTRYVRIHPRSWKNDIALRVEFLGCKTQQRQ</sequence>
<comment type="similarity">
    <text evidence="2">Belongs to the multicopper oxidase family.</text>
</comment>
<dbReference type="InterPro" id="IPR011706">
    <property type="entry name" value="Cu-oxidase_C"/>
</dbReference>
<dbReference type="SUPFAM" id="SSF49503">
    <property type="entry name" value="Cupredoxins"/>
    <property type="match status" value="6"/>
</dbReference>
<evidence type="ECO:0000259" key="13">
    <source>
        <dbReference type="PROSITE" id="PS50022"/>
    </source>
</evidence>
<evidence type="ECO:0000256" key="8">
    <source>
        <dbReference type="ARBA" id="ARBA00023157"/>
    </source>
</evidence>
<keyword evidence="3" id="KW-0964">Secreted</keyword>
<dbReference type="EMBL" id="AFYH01058929">
    <property type="status" value="NOT_ANNOTATED_CDS"/>
    <property type="molecule type" value="Genomic_DNA"/>
</dbReference>
<feature type="disulfide bond" evidence="10">
    <location>
        <begin position="175"/>
        <end position="201"/>
    </location>
</feature>
<dbReference type="GO" id="GO:0005886">
    <property type="term" value="C:plasma membrane"/>
    <property type="evidence" value="ECO:0007669"/>
    <property type="project" value="TreeGrafter"/>
</dbReference>
<feature type="chain" id="PRO_5003579740" description="F5/8 type C domain-containing protein" evidence="12">
    <location>
        <begin position="20"/>
        <end position="2173"/>
    </location>
</feature>
<feature type="disulfide bond" evidence="10">
    <location>
        <begin position="546"/>
        <end position="572"/>
    </location>
</feature>
<reference evidence="15" key="1">
    <citation type="submission" date="2011-08" db="EMBL/GenBank/DDBJ databases">
        <title>The draft genome of Latimeria chalumnae.</title>
        <authorList>
            <person name="Di Palma F."/>
            <person name="Alfoldi J."/>
            <person name="Johnson J."/>
            <person name="Berlin A."/>
            <person name="Gnerre S."/>
            <person name="Jaffe D."/>
            <person name="MacCallum I."/>
            <person name="Young S."/>
            <person name="Walker B.J."/>
            <person name="Lander E."/>
            <person name="Lindblad-Toh K."/>
        </authorList>
    </citation>
    <scope>NUCLEOTIDE SEQUENCE [LARGE SCALE GENOMIC DNA]</scope>
    <source>
        <strain evidence="15">Wild caught</strain>
    </source>
</reference>
<dbReference type="InterPro" id="IPR000421">
    <property type="entry name" value="FA58C"/>
</dbReference>
<organism evidence="14 15">
    <name type="scientific">Latimeria chalumnae</name>
    <name type="common">Coelacanth</name>
    <dbReference type="NCBI Taxonomy" id="7897"/>
    <lineage>
        <taxon>Eukaryota</taxon>
        <taxon>Metazoa</taxon>
        <taxon>Chordata</taxon>
        <taxon>Craniata</taxon>
        <taxon>Vertebrata</taxon>
        <taxon>Euteleostomi</taxon>
        <taxon>Coelacanthiformes</taxon>
        <taxon>Coelacanthidae</taxon>
        <taxon>Latimeria</taxon>
    </lineage>
</organism>
<evidence type="ECO:0000256" key="9">
    <source>
        <dbReference type="ARBA" id="ARBA00023180"/>
    </source>
</evidence>
<dbReference type="Bgee" id="ENSLACG00000014186">
    <property type="expression patterns" value="Expressed in mesonephros and 3 other cell types or tissues"/>
</dbReference>
<keyword evidence="9" id="KW-0325">Glycoprotein</keyword>
<dbReference type="InterPro" id="IPR024715">
    <property type="entry name" value="Factor_5/8-like"/>
</dbReference>
<evidence type="ECO:0000256" key="10">
    <source>
        <dbReference type="PIRSR" id="PIRSR000354-1"/>
    </source>
</evidence>